<keyword evidence="6 11" id="KW-0862">Zinc</keyword>
<dbReference type="Pfam" id="PF00226">
    <property type="entry name" value="DnaJ"/>
    <property type="match status" value="1"/>
</dbReference>
<keyword evidence="4 11" id="KW-0677">Repeat</keyword>
<name>A0A3S4REJ6_9ACTO</name>
<dbReference type="GO" id="GO:0008270">
    <property type="term" value="F:zinc ion binding"/>
    <property type="evidence" value="ECO:0007669"/>
    <property type="project" value="UniProtKB-UniRule"/>
</dbReference>
<dbReference type="GO" id="GO:0042026">
    <property type="term" value="P:protein refolding"/>
    <property type="evidence" value="ECO:0007669"/>
    <property type="project" value="TreeGrafter"/>
</dbReference>
<feature type="binding site" evidence="11">
    <location>
        <position position="143"/>
    </location>
    <ligand>
        <name>Zn(2+)</name>
        <dbReference type="ChEBI" id="CHEBI:29105"/>
        <label>1</label>
    </ligand>
</feature>
<feature type="binding site" evidence="11">
    <location>
        <position position="183"/>
    </location>
    <ligand>
        <name>Zn(2+)</name>
        <dbReference type="ChEBI" id="CHEBI:29105"/>
        <label>2</label>
    </ligand>
</feature>
<comment type="cofactor">
    <cofactor evidence="11">
        <name>Zn(2+)</name>
        <dbReference type="ChEBI" id="CHEBI:29105"/>
    </cofactor>
    <text evidence="11">Binds 2 Zn(2+) ions per monomer.</text>
</comment>
<evidence type="ECO:0000256" key="7">
    <source>
        <dbReference type="ARBA" id="ARBA00023016"/>
    </source>
</evidence>
<protein>
    <recommendedName>
        <fullName evidence="10 11">Chaperone protein DnaJ</fullName>
    </recommendedName>
</protein>
<comment type="similarity">
    <text evidence="9 11">Belongs to the DnaJ family.</text>
</comment>
<sequence>MSDYYEVLGVSRQASAQEIKKAYHKKARQLHPDVAGPGHEEEFKAVTAAYDVLSDAEKRRMYDLGGEDAVRGNGYAGGFGGDFTDLGGIFNAFFGSGAASRGPASRSRRGQDSIVALEVELADVAFGATKTVTVDTYVTCTTCQGTCCAPGTSPVTCSECNGQGSVQHMQRSFLGNVVTSSPCRACQGFGTVIASPCPDCAGEGRQHVRADVEVNVPAGVSTGTRIRMSGRGAAGPAGGPSGDLYVEIHELADEALTREGDDLYTELRVPMTAAALGASFPLTTLDGERTVSVKAGSQGGDEVVLSGLGVGRLRRPGRGDLHVQIVVETPTRLDDRQTALLQELAALRGEDGFAPAREESLLGRLREKSRSKRR</sequence>
<evidence type="ECO:0000256" key="2">
    <source>
        <dbReference type="ARBA" id="ARBA00022705"/>
    </source>
</evidence>
<comment type="domain">
    <text evidence="11">The J domain is necessary and sufficient to stimulate DnaK ATPase activity. Zinc center 1 plays an important role in the autonomous, DnaK-independent chaperone activity of DnaJ. Zinc center 2 is essential for interaction with DnaK and for DnaJ activity.</text>
</comment>
<evidence type="ECO:0000256" key="8">
    <source>
        <dbReference type="ARBA" id="ARBA00023186"/>
    </source>
</evidence>
<accession>A0A3S4REJ6</accession>
<dbReference type="KEGG" id="ahw:NCTC11636_00598"/>
<feature type="binding site" evidence="11">
    <location>
        <position position="186"/>
    </location>
    <ligand>
        <name>Zn(2+)</name>
        <dbReference type="ChEBI" id="CHEBI:29105"/>
        <label>2</label>
    </ligand>
</feature>
<dbReference type="InterPro" id="IPR012724">
    <property type="entry name" value="DnaJ"/>
</dbReference>
<evidence type="ECO:0000256" key="9">
    <source>
        <dbReference type="ARBA" id="ARBA00061004"/>
    </source>
</evidence>
<dbReference type="PRINTS" id="PR00625">
    <property type="entry name" value="JDOMAIN"/>
</dbReference>
<evidence type="ECO:0000256" key="1">
    <source>
        <dbReference type="ARBA" id="ARBA00022490"/>
    </source>
</evidence>
<dbReference type="PROSITE" id="PS00636">
    <property type="entry name" value="DNAJ_1"/>
    <property type="match status" value="1"/>
</dbReference>
<dbReference type="RefSeq" id="WP_126381799.1">
    <property type="nucleotide sequence ID" value="NZ_LR134350.1"/>
</dbReference>
<dbReference type="SUPFAM" id="SSF46565">
    <property type="entry name" value="Chaperone J-domain"/>
    <property type="match status" value="1"/>
</dbReference>
<evidence type="ECO:0000256" key="6">
    <source>
        <dbReference type="ARBA" id="ARBA00022833"/>
    </source>
</evidence>
<evidence type="ECO:0000259" key="14">
    <source>
        <dbReference type="PROSITE" id="PS51188"/>
    </source>
</evidence>
<dbReference type="InterPro" id="IPR036410">
    <property type="entry name" value="HSP_DnaJ_Cys-rich_dom_sf"/>
</dbReference>
<dbReference type="GO" id="GO:0005737">
    <property type="term" value="C:cytoplasm"/>
    <property type="evidence" value="ECO:0007669"/>
    <property type="project" value="UniProtKB-SubCell"/>
</dbReference>
<comment type="subunit">
    <text evidence="11">Homodimer.</text>
</comment>
<dbReference type="EMBL" id="LR134350">
    <property type="protein sequence ID" value="VEG26586.1"/>
    <property type="molecule type" value="Genomic_DNA"/>
</dbReference>
<gene>
    <name evidence="11 15" type="primary">dnaJ</name>
    <name evidence="15" type="ORF">NCTC11636_00598</name>
</gene>
<dbReference type="GO" id="GO:0031072">
    <property type="term" value="F:heat shock protein binding"/>
    <property type="evidence" value="ECO:0007669"/>
    <property type="project" value="InterPro"/>
</dbReference>
<feature type="binding site" evidence="11">
    <location>
        <position position="200"/>
    </location>
    <ligand>
        <name>Zn(2+)</name>
        <dbReference type="ChEBI" id="CHEBI:29105"/>
        <label>1</label>
    </ligand>
</feature>
<dbReference type="InterPro" id="IPR036869">
    <property type="entry name" value="J_dom_sf"/>
</dbReference>
<dbReference type="InterPro" id="IPR008971">
    <property type="entry name" value="HSP40/DnaJ_pept-bd"/>
</dbReference>
<dbReference type="GO" id="GO:0005524">
    <property type="term" value="F:ATP binding"/>
    <property type="evidence" value="ECO:0007669"/>
    <property type="project" value="InterPro"/>
</dbReference>
<dbReference type="HAMAP" id="MF_01152">
    <property type="entry name" value="DnaJ"/>
    <property type="match status" value="1"/>
</dbReference>
<evidence type="ECO:0000313" key="16">
    <source>
        <dbReference type="Proteomes" id="UP000266895"/>
    </source>
</evidence>
<evidence type="ECO:0000259" key="13">
    <source>
        <dbReference type="PROSITE" id="PS50076"/>
    </source>
</evidence>
<dbReference type="Proteomes" id="UP000266895">
    <property type="component" value="Chromosome"/>
</dbReference>
<dbReference type="InterPro" id="IPR001623">
    <property type="entry name" value="DnaJ_domain"/>
</dbReference>
<feature type="domain" description="J" evidence="13">
    <location>
        <begin position="3"/>
        <end position="66"/>
    </location>
</feature>
<keyword evidence="7 11" id="KW-0346">Stress response</keyword>
<dbReference type="PROSITE" id="PS51188">
    <property type="entry name" value="ZF_CR"/>
    <property type="match status" value="1"/>
</dbReference>
<keyword evidence="8 11" id="KW-0143">Chaperone</keyword>
<dbReference type="AlphaFoldDB" id="A0A3S4REJ6"/>
<dbReference type="InterPro" id="IPR001305">
    <property type="entry name" value="HSP_DnaJ_Cys-rich_dom"/>
</dbReference>
<dbReference type="GO" id="GO:0006260">
    <property type="term" value="P:DNA replication"/>
    <property type="evidence" value="ECO:0007669"/>
    <property type="project" value="UniProtKB-KW"/>
</dbReference>
<keyword evidence="5 11" id="KW-0863">Zinc-finger</keyword>
<dbReference type="PANTHER" id="PTHR43096">
    <property type="entry name" value="DNAJ HOMOLOG 1, MITOCHONDRIAL-RELATED"/>
    <property type="match status" value="1"/>
</dbReference>
<dbReference type="CDD" id="cd06257">
    <property type="entry name" value="DnaJ"/>
    <property type="match status" value="1"/>
</dbReference>
<evidence type="ECO:0000256" key="4">
    <source>
        <dbReference type="ARBA" id="ARBA00022737"/>
    </source>
</evidence>
<dbReference type="Gene3D" id="2.60.260.20">
    <property type="entry name" value="Urease metallochaperone UreE, N-terminal domain"/>
    <property type="match status" value="2"/>
</dbReference>
<feature type="zinc finger region" description="CR-type" evidence="12">
    <location>
        <begin position="127"/>
        <end position="209"/>
    </location>
</feature>
<evidence type="ECO:0000256" key="5">
    <source>
        <dbReference type="ARBA" id="ARBA00022771"/>
    </source>
</evidence>
<keyword evidence="1 11" id="KW-0963">Cytoplasm</keyword>
<comment type="subcellular location">
    <subcellularLocation>
        <location evidence="11">Cytoplasm</location>
    </subcellularLocation>
</comment>
<evidence type="ECO:0000256" key="3">
    <source>
        <dbReference type="ARBA" id="ARBA00022723"/>
    </source>
</evidence>
<comment type="caution">
    <text evidence="11">Lacks conserved residue(s) required for the propagation of feature annotation.</text>
</comment>
<feature type="binding site" evidence="11">
    <location>
        <position position="140"/>
    </location>
    <ligand>
        <name>Zn(2+)</name>
        <dbReference type="ChEBI" id="CHEBI:29105"/>
        <label>1</label>
    </ligand>
</feature>
<dbReference type="SUPFAM" id="SSF49493">
    <property type="entry name" value="HSP40/DnaJ peptide-binding domain"/>
    <property type="match status" value="2"/>
</dbReference>
<dbReference type="PROSITE" id="PS50076">
    <property type="entry name" value="DNAJ_2"/>
    <property type="match status" value="1"/>
</dbReference>
<feature type="binding site" evidence="11">
    <location>
        <position position="157"/>
    </location>
    <ligand>
        <name>Zn(2+)</name>
        <dbReference type="ChEBI" id="CHEBI:29105"/>
        <label>2</label>
    </ligand>
</feature>
<dbReference type="NCBIfam" id="NF008035">
    <property type="entry name" value="PRK10767.1"/>
    <property type="match status" value="1"/>
</dbReference>
<dbReference type="CDD" id="cd10747">
    <property type="entry name" value="DnaJ_C"/>
    <property type="match status" value="1"/>
</dbReference>
<dbReference type="InterPro" id="IPR018253">
    <property type="entry name" value="DnaJ_domain_CS"/>
</dbReference>
<keyword evidence="16" id="KW-1185">Reference proteome</keyword>
<feature type="binding site" evidence="11">
    <location>
        <position position="197"/>
    </location>
    <ligand>
        <name>Zn(2+)</name>
        <dbReference type="ChEBI" id="CHEBI:29105"/>
        <label>1</label>
    </ligand>
</feature>
<comment type="function">
    <text evidence="11">Participates actively in the response to hyperosmotic and heat shock by preventing the aggregation of stress-denatured proteins and by disaggregating proteins, also in an autonomous, DnaK-independent fashion. Unfolded proteins bind initially to DnaJ; upon interaction with the DnaJ-bound protein, DnaK hydrolyzes its bound ATP, resulting in the formation of a stable complex. GrpE releases ADP from DnaK; ATP binding to DnaK triggers the release of the substrate protein, thus completing the reaction cycle. Several rounds of ATP-dependent interactions between DnaJ, DnaK and GrpE are required for fully efficient folding. Also involved, together with DnaK and GrpE, in the DNA replication of plasmids through activation of initiation proteins.</text>
</comment>
<keyword evidence="3 11" id="KW-0479">Metal-binding</keyword>
<feature type="binding site" evidence="11">
    <location>
        <position position="160"/>
    </location>
    <ligand>
        <name>Zn(2+)</name>
        <dbReference type="ChEBI" id="CHEBI:29105"/>
        <label>2</label>
    </ligand>
</feature>
<dbReference type="FunFam" id="2.10.230.10:FF:000002">
    <property type="entry name" value="Molecular chaperone DnaJ"/>
    <property type="match status" value="1"/>
</dbReference>
<dbReference type="InterPro" id="IPR002939">
    <property type="entry name" value="DnaJ_C"/>
</dbReference>
<organism evidence="15 16">
    <name type="scientific">Actinomyces howellii</name>
    <dbReference type="NCBI Taxonomy" id="52771"/>
    <lineage>
        <taxon>Bacteria</taxon>
        <taxon>Bacillati</taxon>
        <taxon>Actinomycetota</taxon>
        <taxon>Actinomycetes</taxon>
        <taxon>Actinomycetales</taxon>
        <taxon>Actinomycetaceae</taxon>
        <taxon>Actinomyces</taxon>
    </lineage>
</organism>
<dbReference type="OrthoDB" id="9779889at2"/>
<dbReference type="GO" id="GO:0009408">
    <property type="term" value="P:response to heat"/>
    <property type="evidence" value="ECO:0007669"/>
    <property type="project" value="InterPro"/>
</dbReference>
<feature type="domain" description="CR-type" evidence="14">
    <location>
        <begin position="127"/>
        <end position="209"/>
    </location>
</feature>
<dbReference type="GO" id="GO:0051082">
    <property type="term" value="F:unfolded protein binding"/>
    <property type="evidence" value="ECO:0007669"/>
    <property type="project" value="UniProtKB-UniRule"/>
</dbReference>
<dbReference type="SMART" id="SM00271">
    <property type="entry name" value="DnaJ"/>
    <property type="match status" value="1"/>
</dbReference>
<evidence type="ECO:0000256" key="12">
    <source>
        <dbReference type="PROSITE-ProRule" id="PRU00546"/>
    </source>
</evidence>
<evidence type="ECO:0000313" key="15">
    <source>
        <dbReference type="EMBL" id="VEG26586.1"/>
    </source>
</evidence>
<dbReference type="SUPFAM" id="SSF57938">
    <property type="entry name" value="DnaJ/Hsp40 cysteine-rich domain"/>
    <property type="match status" value="1"/>
</dbReference>
<dbReference type="PANTHER" id="PTHR43096:SF48">
    <property type="entry name" value="CHAPERONE PROTEIN DNAJ"/>
    <property type="match status" value="1"/>
</dbReference>
<dbReference type="Gene3D" id="2.10.230.10">
    <property type="entry name" value="Heat shock protein DnaJ, cysteine-rich domain"/>
    <property type="match status" value="1"/>
</dbReference>
<dbReference type="Pfam" id="PF01556">
    <property type="entry name" value="DnaJ_C"/>
    <property type="match status" value="1"/>
</dbReference>
<dbReference type="Gene3D" id="1.10.287.110">
    <property type="entry name" value="DnaJ domain"/>
    <property type="match status" value="1"/>
</dbReference>
<evidence type="ECO:0000256" key="10">
    <source>
        <dbReference type="ARBA" id="ARBA00067609"/>
    </source>
</evidence>
<proteinExistence type="inferred from homology"/>
<dbReference type="Pfam" id="PF00684">
    <property type="entry name" value="DnaJ_CXXCXGXG"/>
    <property type="match status" value="1"/>
</dbReference>
<reference evidence="15 16" key="1">
    <citation type="submission" date="2018-12" db="EMBL/GenBank/DDBJ databases">
        <authorList>
            <consortium name="Pathogen Informatics"/>
        </authorList>
    </citation>
    <scope>NUCLEOTIDE SEQUENCE [LARGE SCALE GENOMIC DNA]</scope>
    <source>
        <strain evidence="15 16">NCTC11636</strain>
    </source>
</reference>
<keyword evidence="2 11" id="KW-0235">DNA replication</keyword>
<dbReference type="CDD" id="cd10719">
    <property type="entry name" value="DnaJ_zf"/>
    <property type="match status" value="1"/>
</dbReference>
<evidence type="ECO:0000256" key="11">
    <source>
        <dbReference type="HAMAP-Rule" id="MF_01152"/>
    </source>
</evidence>